<dbReference type="EMBL" id="AVOT02007536">
    <property type="protein sequence ID" value="MBW0484126.1"/>
    <property type="molecule type" value="Genomic_DNA"/>
</dbReference>
<name>A0A9Q3CFH9_9BASI</name>
<accession>A0A9Q3CFH9</accession>
<comment type="caution">
    <text evidence="1">The sequence shown here is derived from an EMBL/GenBank/DDBJ whole genome shotgun (WGS) entry which is preliminary data.</text>
</comment>
<dbReference type="OrthoDB" id="2507294at2759"/>
<dbReference type="AlphaFoldDB" id="A0A9Q3CFH9"/>
<proteinExistence type="predicted"/>
<evidence type="ECO:0000313" key="1">
    <source>
        <dbReference type="EMBL" id="MBW0484126.1"/>
    </source>
</evidence>
<reference evidence="1" key="1">
    <citation type="submission" date="2021-03" db="EMBL/GenBank/DDBJ databases">
        <title>Draft genome sequence of rust myrtle Austropuccinia psidii MF-1, a brazilian biotype.</title>
        <authorList>
            <person name="Quecine M.C."/>
            <person name="Pachon D.M.R."/>
            <person name="Bonatelli M.L."/>
            <person name="Correr F.H."/>
            <person name="Franceschini L.M."/>
            <person name="Leite T.F."/>
            <person name="Margarido G.R.A."/>
            <person name="Almeida C.A."/>
            <person name="Ferrarezi J.A."/>
            <person name="Labate C.A."/>
        </authorList>
    </citation>
    <scope>NUCLEOTIDE SEQUENCE</scope>
    <source>
        <strain evidence="1">MF-1</strain>
    </source>
</reference>
<evidence type="ECO:0000313" key="2">
    <source>
        <dbReference type="Proteomes" id="UP000765509"/>
    </source>
</evidence>
<dbReference type="Proteomes" id="UP000765509">
    <property type="component" value="Unassembled WGS sequence"/>
</dbReference>
<protein>
    <submittedName>
        <fullName evidence="1">Uncharacterized protein</fullName>
    </submittedName>
</protein>
<sequence length="227" mass="27036">MTARLNTALKGNASIWYTGMKEIHGRRNRQWWNSKIIQKCSNGTWIWQKTMSFKNDKYSVEKDPYEWFPRQYKRVKAIDAKVKIQIRNYKLLKQMPGEPEHAKKFRCNQSCTLDDIENTLQDVRKRTKIGKYSQYKSSIFTEKQPFGVYFKDKPKERVAEVTKKKNPCHNCWTTDHYVNNFPKAKKESMPLNKSQRKNPQQRILNKALCMMPSERNLTKTKIQGKSF</sequence>
<keyword evidence="2" id="KW-1185">Reference proteome</keyword>
<gene>
    <name evidence="1" type="ORF">O181_023841</name>
</gene>
<organism evidence="1 2">
    <name type="scientific">Austropuccinia psidii MF-1</name>
    <dbReference type="NCBI Taxonomy" id="1389203"/>
    <lineage>
        <taxon>Eukaryota</taxon>
        <taxon>Fungi</taxon>
        <taxon>Dikarya</taxon>
        <taxon>Basidiomycota</taxon>
        <taxon>Pucciniomycotina</taxon>
        <taxon>Pucciniomycetes</taxon>
        <taxon>Pucciniales</taxon>
        <taxon>Sphaerophragmiaceae</taxon>
        <taxon>Austropuccinia</taxon>
    </lineage>
</organism>